<proteinExistence type="predicted"/>
<dbReference type="EMBL" id="WPHG01000004">
    <property type="protein sequence ID" value="MVA99023.1"/>
    <property type="molecule type" value="Genomic_DNA"/>
</dbReference>
<feature type="domain" description="AB hydrolase-1" evidence="1">
    <location>
        <begin position="22"/>
        <end position="256"/>
    </location>
</feature>
<evidence type="ECO:0000313" key="3">
    <source>
        <dbReference type="Proteomes" id="UP000463224"/>
    </source>
</evidence>
<dbReference type="AlphaFoldDB" id="A0A844QLZ2"/>
<evidence type="ECO:0000259" key="1">
    <source>
        <dbReference type="Pfam" id="PF12697"/>
    </source>
</evidence>
<dbReference type="Gene3D" id="1.10.210.20">
    <property type="match status" value="1"/>
</dbReference>
<dbReference type="Proteomes" id="UP000463224">
    <property type="component" value="Unassembled WGS sequence"/>
</dbReference>
<comment type="caution">
    <text evidence="2">The sequence shown here is derived from an EMBL/GenBank/DDBJ whole genome shotgun (WGS) entry which is preliminary data.</text>
</comment>
<dbReference type="PANTHER" id="PTHR43798">
    <property type="entry name" value="MONOACYLGLYCEROL LIPASE"/>
    <property type="match status" value="1"/>
</dbReference>
<protein>
    <submittedName>
        <fullName evidence="2">Alpha/beta fold hydrolase</fullName>
    </submittedName>
</protein>
<dbReference type="SUPFAM" id="SSF53474">
    <property type="entry name" value="alpha/beta-Hydrolases"/>
    <property type="match status" value="1"/>
</dbReference>
<reference evidence="2 3" key="1">
    <citation type="submission" date="2019-12" db="EMBL/GenBank/DDBJ databases">
        <title>Nitratireductor arenosus sp. nov., Isolated from sea sand, Jeju island, South Korea.</title>
        <authorList>
            <person name="Kim W."/>
        </authorList>
    </citation>
    <scope>NUCLEOTIDE SEQUENCE [LARGE SCALE GENOMIC DNA]</scope>
    <source>
        <strain evidence="2 3">CAU 1489</strain>
    </source>
</reference>
<dbReference type="Gene3D" id="3.40.50.1820">
    <property type="entry name" value="alpha/beta hydrolase"/>
    <property type="match status" value="1"/>
</dbReference>
<organism evidence="2 3">
    <name type="scientific">Nitratireductor arenosus</name>
    <dbReference type="NCBI Taxonomy" id="2682096"/>
    <lineage>
        <taxon>Bacteria</taxon>
        <taxon>Pseudomonadati</taxon>
        <taxon>Pseudomonadota</taxon>
        <taxon>Alphaproteobacteria</taxon>
        <taxon>Hyphomicrobiales</taxon>
        <taxon>Phyllobacteriaceae</taxon>
        <taxon>Nitratireductor</taxon>
    </lineage>
</organism>
<name>A0A844QLZ2_9HYPH</name>
<dbReference type="InterPro" id="IPR029058">
    <property type="entry name" value="AB_hydrolase_fold"/>
</dbReference>
<dbReference type="InterPro" id="IPR000073">
    <property type="entry name" value="AB_hydrolase_1"/>
</dbReference>
<keyword evidence="2" id="KW-0378">Hydrolase</keyword>
<keyword evidence="3" id="KW-1185">Reference proteome</keyword>
<dbReference type="InterPro" id="IPR050266">
    <property type="entry name" value="AB_hydrolase_sf"/>
</dbReference>
<sequence length="262" mass="30076">MKTIKIGANPFTYDDTGEGDVLLLLSGWCQDHRLFKHLAPELARTHRVILFDWRGHGEDRSHDGDFTIDEQAADVVAFADKLGLERVVPVSTSHGGWANIEFTDQMGAGRVPRSVVIDWIMVSPDEAFFTMIDDIQDRRNWENGRKDFFNHWIGDTDNQDIVDHVNNEMAGFDYEMWARSGREIAKAYRRWGNPMLRMNALAQTRPITHIFSQPFEADYLQAQRDFAAQNPWFVPNKLEGRTHFPTLEQPRAVADAVRAFVA</sequence>
<dbReference type="GO" id="GO:0016787">
    <property type="term" value="F:hydrolase activity"/>
    <property type="evidence" value="ECO:0007669"/>
    <property type="project" value="UniProtKB-KW"/>
</dbReference>
<accession>A0A844QLZ2</accession>
<dbReference type="Pfam" id="PF12697">
    <property type="entry name" value="Abhydrolase_6"/>
    <property type="match status" value="1"/>
</dbReference>
<evidence type="ECO:0000313" key="2">
    <source>
        <dbReference type="EMBL" id="MVA99023.1"/>
    </source>
</evidence>
<gene>
    <name evidence="2" type="ORF">GN330_17380</name>
</gene>